<dbReference type="Pfam" id="PF18322">
    <property type="entry name" value="CLIP_1"/>
    <property type="match status" value="1"/>
</dbReference>
<dbReference type="AlphaFoldDB" id="A0A7R8WKM6"/>
<feature type="region of interest" description="Disordered" evidence="4">
    <location>
        <begin position="515"/>
        <end position="551"/>
    </location>
</feature>
<dbReference type="SUPFAM" id="SSF50494">
    <property type="entry name" value="Trypsin-like serine proteases"/>
    <property type="match status" value="1"/>
</dbReference>
<evidence type="ECO:0000256" key="3">
    <source>
        <dbReference type="ARBA" id="ARBA00023157"/>
    </source>
</evidence>
<proteinExistence type="predicted"/>
<gene>
    <name evidence="5" type="ORF">CTOB1V02_LOCUS8697</name>
</gene>
<dbReference type="PANTHER" id="PTHR24258:SF129">
    <property type="entry name" value="LP15124P-RELATED"/>
    <property type="match status" value="1"/>
</dbReference>
<dbReference type="GO" id="GO:0004252">
    <property type="term" value="F:serine-type endopeptidase activity"/>
    <property type="evidence" value="ECO:0007669"/>
    <property type="project" value="InterPro"/>
</dbReference>
<dbReference type="OrthoDB" id="5949700at2759"/>
<accession>A0A7R8WKM6</accession>
<organism evidence="5">
    <name type="scientific">Cyprideis torosa</name>
    <dbReference type="NCBI Taxonomy" id="163714"/>
    <lineage>
        <taxon>Eukaryota</taxon>
        <taxon>Metazoa</taxon>
        <taxon>Ecdysozoa</taxon>
        <taxon>Arthropoda</taxon>
        <taxon>Crustacea</taxon>
        <taxon>Oligostraca</taxon>
        <taxon>Ostracoda</taxon>
        <taxon>Podocopa</taxon>
        <taxon>Podocopida</taxon>
        <taxon>Cytherocopina</taxon>
        <taxon>Cytheroidea</taxon>
        <taxon>Cytherideidae</taxon>
        <taxon>Cyprideis</taxon>
    </lineage>
</organism>
<dbReference type="InterPro" id="IPR001254">
    <property type="entry name" value="Trypsin_dom"/>
</dbReference>
<protein>
    <submittedName>
        <fullName evidence="5">Uncharacterized protein</fullName>
    </submittedName>
</protein>
<dbReference type="PRINTS" id="PR00722">
    <property type="entry name" value="CHYMOTRYPSIN"/>
</dbReference>
<dbReference type="EMBL" id="OB663000">
    <property type="protein sequence ID" value="CAD7230841.1"/>
    <property type="molecule type" value="Genomic_DNA"/>
</dbReference>
<dbReference type="InterPro" id="IPR009003">
    <property type="entry name" value="Peptidase_S1_PA"/>
</dbReference>
<dbReference type="SMART" id="SM00020">
    <property type="entry name" value="Tryp_SPc"/>
    <property type="match status" value="1"/>
</dbReference>
<dbReference type="InterPro" id="IPR001314">
    <property type="entry name" value="Peptidase_S1A"/>
</dbReference>
<dbReference type="GO" id="GO:0006508">
    <property type="term" value="P:proteolysis"/>
    <property type="evidence" value="ECO:0007669"/>
    <property type="project" value="InterPro"/>
</dbReference>
<dbReference type="FunFam" id="2.40.10.10:FF:000038">
    <property type="entry name" value="Serine protease"/>
    <property type="match status" value="1"/>
</dbReference>
<keyword evidence="3" id="KW-1015">Disulfide bond</keyword>
<dbReference type="CDD" id="cd00190">
    <property type="entry name" value="Tryp_SPc"/>
    <property type="match status" value="1"/>
</dbReference>
<sequence length="585" mass="64575">VISVDSSRLKRSPQSKLDDLVNQVLQGVDPTKYKEEKLPDDPNNPYTEVQEERRKDTSDQVVPVDNAVEERTGYEPPQPLALGVCGIEYECVETWQCDANGDILTTGSGIIDLRQQGPKASQDYFGGFSEYPANTKCELYENDGYSGVCCRKPRIEACPNAELCMAGWRCPHLPPWHRYQSLQEHPRGCVYPNEEYSVCCPPKQLYPPVPLTCGVRNPDGIKPTTPVELYPVLDKRVLEYNIRDEEAKFGEFPWQALFFVKKTAGYEFLCGGVLISTRHLLTAAHYVKNVDPYHLQVRLGEWEVNNKDEPIEHQDYFVEYIHVHPEYKPGPEFNDIAIVTLTKQVYITNNVHVACLPQNQYENFDSYRCIATGWGKNSFDGSFQTIMKKVDLPMYTHDDCQAALRRTRLGHRFRLHENFVCAGGEKGKDACTGDGGGPLICEKEGHAIVAGITAWGIGCGTEGVPGVYAALAPHVPWIQGIMAAEDGNTYPRVLGFDPHVTNPYTTGKSIPAVEGGLFQAPGGKSGPETPPVPDTQTAPVETGVTGDPIPDKVLTEEQLAALVKNVEEGAIDSEALAALLGPPPA</sequence>
<comment type="subcellular location">
    <subcellularLocation>
        <location evidence="1">Secreted</location>
    </subcellularLocation>
</comment>
<reference evidence="5" key="1">
    <citation type="submission" date="2020-11" db="EMBL/GenBank/DDBJ databases">
        <authorList>
            <person name="Tran Van P."/>
        </authorList>
    </citation>
    <scope>NUCLEOTIDE SEQUENCE</scope>
</reference>
<feature type="non-terminal residue" evidence="5">
    <location>
        <position position="585"/>
    </location>
</feature>
<dbReference type="GO" id="GO:0005576">
    <property type="term" value="C:extracellular region"/>
    <property type="evidence" value="ECO:0007669"/>
    <property type="project" value="UniProtKB-SubCell"/>
</dbReference>
<evidence type="ECO:0000256" key="4">
    <source>
        <dbReference type="SAM" id="MobiDB-lite"/>
    </source>
</evidence>
<feature type="region of interest" description="Disordered" evidence="4">
    <location>
        <begin position="1"/>
        <end position="62"/>
    </location>
</feature>
<dbReference type="Gene3D" id="2.40.10.10">
    <property type="entry name" value="Trypsin-like serine proteases"/>
    <property type="match status" value="1"/>
</dbReference>
<evidence type="ECO:0000256" key="1">
    <source>
        <dbReference type="ARBA" id="ARBA00004613"/>
    </source>
</evidence>
<name>A0A7R8WKM6_9CRUS</name>
<evidence type="ECO:0000256" key="2">
    <source>
        <dbReference type="ARBA" id="ARBA00022525"/>
    </source>
</evidence>
<dbReference type="Pfam" id="PF00089">
    <property type="entry name" value="Trypsin"/>
    <property type="match status" value="1"/>
</dbReference>
<dbReference type="PROSITE" id="PS50240">
    <property type="entry name" value="TRYPSIN_DOM"/>
    <property type="match status" value="1"/>
</dbReference>
<dbReference type="InterPro" id="IPR043504">
    <property type="entry name" value="Peptidase_S1_PA_chymotrypsin"/>
</dbReference>
<dbReference type="PANTHER" id="PTHR24258">
    <property type="entry name" value="SERINE PROTEASE-RELATED"/>
    <property type="match status" value="1"/>
</dbReference>
<feature type="compositionally biased region" description="Basic and acidic residues" evidence="4">
    <location>
        <begin position="31"/>
        <end position="40"/>
    </location>
</feature>
<evidence type="ECO:0000313" key="5">
    <source>
        <dbReference type="EMBL" id="CAD7230841.1"/>
    </source>
</evidence>
<keyword evidence="2" id="KW-0964">Secreted</keyword>
<dbReference type="InterPro" id="IPR041515">
    <property type="entry name" value="PPAF-2-like_Clip"/>
</dbReference>